<keyword evidence="5 10" id="KW-0133">Cell shape</keyword>
<dbReference type="GO" id="GO:0071555">
    <property type="term" value="P:cell wall organization"/>
    <property type="evidence" value="ECO:0007669"/>
    <property type="project" value="UniProtKB-KW"/>
</dbReference>
<keyword evidence="9 10" id="KW-0961">Cell wall biogenesis/degradation</keyword>
<evidence type="ECO:0000256" key="3">
    <source>
        <dbReference type="ARBA" id="ARBA00022676"/>
    </source>
</evidence>
<keyword evidence="7 10" id="KW-0472">Membrane</keyword>
<keyword evidence="8 10" id="KW-0131">Cell cycle</keyword>
<dbReference type="GO" id="GO:0009252">
    <property type="term" value="P:peptidoglycan biosynthetic process"/>
    <property type="evidence" value="ECO:0007669"/>
    <property type="project" value="UniProtKB-UniRule"/>
</dbReference>
<comment type="subcellular location">
    <subcellularLocation>
        <location evidence="10">Cell membrane</location>
        <topology evidence="10">Peripheral membrane protein</topology>
        <orientation evidence="10">Cytoplasmic side</orientation>
    </subcellularLocation>
</comment>
<evidence type="ECO:0000313" key="14">
    <source>
        <dbReference type="Proteomes" id="UP001178281"/>
    </source>
</evidence>
<dbReference type="GO" id="GO:0005975">
    <property type="term" value="P:carbohydrate metabolic process"/>
    <property type="evidence" value="ECO:0007669"/>
    <property type="project" value="InterPro"/>
</dbReference>
<evidence type="ECO:0000259" key="11">
    <source>
        <dbReference type="Pfam" id="PF03033"/>
    </source>
</evidence>
<name>A0AA90N8P5_9ACTN</name>
<feature type="binding site" evidence="10">
    <location>
        <begin position="16"/>
        <end position="18"/>
    </location>
    <ligand>
        <name>UDP-N-acetyl-alpha-D-glucosamine</name>
        <dbReference type="ChEBI" id="CHEBI:57705"/>
    </ligand>
</feature>
<dbReference type="Proteomes" id="UP001178281">
    <property type="component" value="Unassembled WGS sequence"/>
</dbReference>
<reference evidence="13" key="1">
    <citation type="submission" date="2023-08" db="EMBL/GenBank/DDBJ databases">
        <title>The draft genome of Tsukamurella strandjordii strain 050030.</title>
        <authorList>
            <person name="Zhao F."/>
            <person name="Feng Y."/>
            <person name="Zong Z."/>
        </authorList>
    </citation>
    <scope>NUCLEOTIDE SEQUENCE</scope>
    <source>
        <strain evidence="13">050030</strain>
    </source>
</reference>
<organism evidence="13 14">
    <name type="scientific">Tsukamurella strandjordii</name>
    <dbReference type="NCBI Taxonomy" id="147577"/>
    <lineage>
        <taxon>Bacteria</taxon>
        <taxon>Bacillati</taxon>
        <taxon>Actinomycetota</taxon>
        <taxon>Actinomycetes</taxon>
        <taxon>Mycobacteriales</taxon>
        <taxon>Tsukamurellaceae</taxon>
        <taxon>Tsukamurella</taxon>
    </lineage>
</organism>
<dbReference type="GO" id="GO:0005886">
    <property type="term" value="C:plasma membrane"/>
    <property type="evidence" value="ECO:0007669"/>
    <property type="project" value="UniProtKB-SubCell"/>
</dbReference>
<comment type="function">
    <text evidence="10">Cell wall formation. Catalyzes the transfer of a GlcNAc subunit on undecaprenyl-pyrophosphoryl-MurNAc-pentapeptide (lipid intermediate I) to form undecaprenyl-pyrophosphoryl-MurNAc-(pentapeptide)GlcNAc (lipid intermediate II).</text>
</comment>
<evidence type="ECO:0000256" key="10">
    <source>
        <dbReference type="HAMAP-Rule" id="MF_00033"/>
    </source>
</evidence>
<dbReference type="EC" id="2.4.1.227" evidence="10"/>
<dbReference type="PANTHER" id="PTHR21015">
    <property type="entry name" value="UDP-N-ACETYLGLUCOSAMINE--N-ACETYLMURAMYL-(PENTAPEPTIDE) PYROPHOSPHORYL-UNDECAPRENOL N-ACETYLGLUCOSAMINE TRANSFERASE 1"/>
    <property type="match status" value="1"/>
</dbReference>
<dbReference type="GO" id="GO:0008360">
    <property type="term" value="P:regulation of cell shape"/>
    <property type="evidence" value="ECO:0007669"/>
    <property type="project" value="UniProtKB-KW"/>
</dbReference>
<evidence type="ECO:0000256" key="8">
    <source>
        <dbReference type="ARBA" id="ARBA00023306"/>
    </source>
</evidence>
<keyword evidence="3 10" id="KW-0328">Glycosyltransferase</keyword>
<accession>A0AA90N8P5</accession>
<evidence type="ECO:0000256" key="4">
    <source>
        <dbReference type="ARBA" id="ARBA00022679"/>
    </source>
</evidence>
<evidence type="ECO:0000256" key="6">
    <source>
        <dbReference type="ARBA" id="ARBA00022984"/>
    </source>
</evidence>
<dbReference type="Pfam" id="PF04101">
    <property type="entry name" value="Glyco_tran_28_C"/>
    <property type="match status" value="1"/>
</dbReference>
<evidence type="ECO:0000313" key="13">
    <source>
        <dbReference type="EMBL" id="MDP0396910.1"/>
    </source>
</evidence>
<comment type="caution">
    <text evidence="10">Lacks conserved residue(s) required for the propagation of feature annotation.</text>
</comment>
<evidence type="ECO:0000256" key="1">
    <source>
        <dbReference type="ARBA" id="ARBA00022475"/>
    </source>
</evidence>
<dbReference type="CDD" id="cd03785">
    <property type="entry name" value="GT28_MurG"/>
    <property type="match status" value="1"/>
</dbReference>
<keyword evidence="4 10" id="KW-0808">Transferase</keyword>
<comment type="catalytic activity">
    <reaction evidence="10">
        <text>di-trans,octa-cis-undecaprenyl diphospho-N-acetyl-alpha-D-muramoyl-L-alanyl-D-glutamyl-meso-2,6-diaminopimeloyl-D-alanyl-D-alanine + UDP-N-acetyl-alpha-D-glucosamine = di-trans,octa-cis-undecaprenyl diphospho-[N-acetyl-alpha-D-glucosaminyl-(1-&gt;4)]-N-acetyl-alpha-D-muramoyl-L-alanyl-D-glutamyl-meso-2,6-diaminopimeloyl-D-alanyl-D-alanine + UDP + H(+)</text>
        <dbReference type="Rhea" id="RHEA:31227"/>
        <dbReference type="ChEBI" id="CHEBI:15378"/>
        <dbReference type="ChEBI" id="CHEBI:57705"/>
        <dbReference type="ChEBI" id="CHEBI:58223"/>
        <dbReference type="ChEBI" id="CHEBI:61387"/>
        <dbReference type="ChEBI" id="CHEBI:61388"/>
        <dbReference type="EC" id="2.4.1.227"/>
    </reaction>
</comment>
<dbReference type="EMBL" id="JAUTIX010000001">
    <property type="protein sequence ID" value="MDP0396910.1"/>
    <property type="molecule type" value="Genomic_DNA"/>
</dbReference>
<dbReference type="Pfam" id="PF03033">
    <property type="entry name" value="Glyco_transf_28"/>
    <property type="match status" value="1"/>
</dbReference>
<dbReference type="InterPro" id="IPR007235">
    <property type="entry name" value="Glyco_trans_28_C"/>
</dbReference>
<proteinExistence type="inferred from homology"/>
<gene>
    <name evidence="10" type="primary">murG</name>
    <name evidence="13" type="ORF">Q7X28_03125</name>
</gene>
<evidence type="ECO:0000256" key="7">
    <source>
        <dbReference type="ARBA" id="ARBA00023136"/>
    </source>
</evidence>
<evidence type="ECO:0000256" key="5">
    <source>
        <dbReference type="ARBA" id="ARBA00022960"/>
    </source>
</evidence>
<dbReference type="InterPro" id="IPR004276">
    <property type="entry name" value="GlycoTrans_28_N"/>
</dbReference>
<dbReference type="InterPro" id="IPR006009">
    <property type="entry name" value="GlcNAc_MurG"/>
</dbReference>
<evidence type="ECO:0000256" key="2">
    <source>
        <dbReference type="ARBA" id="ARBA00022618"/>
    </source>
</evidence>
<dbReference type="HAMAP" id="MF_00033">
    <property type="entry name" value="MurG"/>
    <property type="match status" value="1"/>
</dbReference>
<feature type="domain" description="Glycosyltransferase family 28 N-terminal" evidence="11">
    <location>
        <begin position="9"/>
        <end position="149"/>
    </location>
</feature>
<comment type="similarity">
    <text evidence="10">Belongs to the glycosyltransferase 28 family. MurG subfamily.</text>
</comment>
<keyword evidence="6 10" id="KW-0573">Peptidoglycan synthesis</keyword>
<feature type="binding site" evidence="10">
    <location>
        <position position="167"/>
    </location>
    <ligand>
        <name>UDP-N-acetyl-alpha-D-glucosamine</name>
        <dbReference type="ChEBI" id="CHEBI:57705"/>
    </ligand>
</feature>
<comment type="pathway">
    <text evidence="10">Cell wall biogenesis; peptidoglycan biosynthesis.</text>
</comment>
<feature type="binding site" evidence="10">
    <location>
        <position position="292"/>
    </location>
    <ligand>
        <name>UDP-N-acetyl-alpha-D-glucosamine</name>
        <dbReference type="ChEBI" id="CHEBI:57705"/>
    </ligand>
</feature>
<dbReference type="GO" id="GO:0051301">
    <property type="term" value="P:cell division"/>
    <property type="evidence" value="ECO:0007669"/>
    <property type="project" value="UniProtKB-KW"/>
</dbReference>
<keyword evidence="14" id="KW-1185">Reference proteome</keyword>
<evidence type="ECO:0000259" key="12">
    <source>
        <dbReference type="Pfam" id="PF04101"/>
    </source>
</evidence>
<dbReference type="RefSeq" id="WP_305110246.1">
    <property type="nucleotide sequence ID" value="NZ_JAUTIX010000001.1"/>
</dbReference>
<protein>
    <recommendedName>
        <fullName evidence="10">UDP-N-acetylglucosamine--N-acetylmuramyl-(pentapeptide) pyrophosphoryl-undecaprenol N-acetylglucosamine transferase</fullName>
        <ecNumber evidence="10">2.4.1.227</ecNumber>
    </recommendedName>
    <alternativeName>
        <fullName evidence="10">Undecaprenyl-PP-MurNAc-pentapeptide-UDPGlcNAc GlcNAc transferase</fullName>
    </alternativeName>
</protein>
<sequence>MTPEAPPRIVVAGGHSAGHIEPAMNLADAVRRREPAAAITALGTVRGLDTALIPARGYPLALIAPVPLPRSLGVELLRTPGRLAAAVRAAGAVLDRTGAEVVVGFGGYVALPAYLAARRRGIPILVHEANAFPGIANRIGARLTDRVFTAVPGVRLPHATVLGIPLRPEIAALNRGAVRAAARGRFGLRADGPVLLVTGGSQGAETINAAASAAAPALLRAGVQVLHITGPGRDVPPSGPGYVAVPYVDAMRYAYAAADLAICRAGAMTCAELAAVGLPAAYVPLPLRGGEQRRNAEPAVAAGGGVVIDDAALDAAWIERTLVPLLLAPDRIAAMADRAASIGAADAGDLLAVRTLDAVRARRAGAP</sequence>
<dbReference type="SUPFAM" id="SSF53756">
    <property type="entry name" value="UDP-Glycosyltransferase/glycogen phosphorylase"/>
    <property type="match status" value="1"/>
</dbReference>
<keyword evidence="1 10" id="KW-1003">Cell membrane</keyword>
<feature type="binding site" evidence="10">
    <location>
        <position position="201"/>
    </location>
    <ligand>
        <name>UDP-N-acetyl-alpha-D-glucosamine</name>
        <dbReference type="ChEBI" id="CHEBI:57705"/>
    </ligand>
</feature>
<dbReference type="PANTHER" id="PTHR21015:SF22">
    <property type="entry name" value="GLYCOSYLTRANSFERASE"/>
    <property type="match status" value="1"/>
</dbReference>
<dbReference type="GO" id="GO:0050511">
    <property type="term" value="F:undecaprenyldiphospho-muramoylpentapeptide beta-N-acetylglucosaminyltransferase activity"/>
    <property type="evidence" value="ECO:0007669"/>
    <property type="project" value="UniProtKB-UniRule"/>
</dbReference>
<dbReference type="Gene3D" id="3.40.50.2000">
    <property type="entry name" value="Glycogen Phosphorylase B"/>
    <property type="match status" value="2"/>
</dbReference>
<comment type="caution">
    <text evidence="13">The sequence shown here is derived from an EMBL/GenBank/DDBJ whole genome shotgun (WGS) entry which is preliminary data.</text>
</comment>
<feature type="binding site" evidence="10">
    <location>
        <position position="130"/>
    </location>
    <ligand>
        <name>UDP-N-acetyl-alpha-D-glucosamine</name>
        <dbReference type="ChEBI" id="CHEBI:57705"/>
    </ligand>
</feature>
<feature type="domain" description="Glycosyl transferase family 28 C-terminal" evidence="12">
    <location>
        <begin position="194"/>
        <end position="347"/>
    </location>
</feature>
<dbReference type="AlphaFoldDB" id="A0AA90N8P5"/>
<evidence type="ECO:0000256" key="9">
    <source>
        <dbReference type="ARBA" id="ARBA00023316"/>
    </source>
</evidence>
<keyword evidence="2 10" id="KW-0132">Cell division</keyword>